<keyword evidence="6" id="KW-0418">Kinase</keyword>
<dbReference type="RefSeq" id="WP_235057508.1">
    <property type="nucleotide sequence ID" value="NZ_JAKFHA010000038.1"/>
</dbReference>
<evidence type="ECO:0000256" key="2">
    <source>
        <dbReference type="ARBA" id="ARBA00012438"/>
    </source>
</evidence>
<dbReference type="InterPro" id="IPR011712">
    <property type="entry name" value="Sig_transdc_His_kin_sub3_dim/P"/>
</dbReference>
<dbReference type="EC" id="2.7.13.3" evidence="2"/>
<evidence type="ECO:0000313" key="13">
    <source>
        <dbReference type="Proteomes" id="UP001165378"/>
    </source>
</evidence>
<organism evidence="12 13">
    <name type="scientific">Yinghuangia soli</name>
    <dbReference type="NCBI Taxonomy" id="2908204"/>
    <lineage>
        <taxon>Bacteria</taxon>
        <taxon>Bacillati</taxon>
        <taxon>Actinomycetota</taxon>
        <taxon>Actinomycetes</taxon>
        <taxon>Kitasatosporales</taxon>
        <taxon>Streptomycetaceae</taxon>
        <taxon>Yinghuangia</taxon>
    </lineage>
</organism>
<keyword evidence="7" id="KW-0067">ATP-binding</keyword>
<evidence type="ECO:0000259" key="10">
    <source>
        <dbReference type="Pfam" id="PF07730"/>
    </source>
</evidence>
<keyword evidence="9" id="KW-0472">Membrane</keyword>
<feature type="transmembrane region" description="Helical" evidence="9">
    <location>
        <begin position="138"/>
        <end position="160"/>
    </location>
</feature>
<name>A0AA41Q6Y7_9ACTN</name>
<dbReference type="InterPro" id="IPR036890">
    <property type="entry name" value="HATPase_C_sf"/>
</dbReference>
<keyword evidence="4" id="KW-0808">Transferase</keyword>
<feature type="domain" description="Putative sensor" evidence="11">
    <location>
        <begin position="36"/>
        <end position="220"/>
    </location>
</feature>
<dbReference type="CDD" id="cd16917">
    <property type="entry name" value="HATPase_UhpB-NarQ-NarX-like"/>
    <property type="match status" value="1"/>
</dbReference>
<protein>
    <recommendedName>
        <fullName evidence="2">histidine kinase</fullName>
        <ecNumber evidence="2">2.7.13.3</ecNumber>
    </recommendedName>
</protein>
<keyword evidence="8" id="KW-0902">Two-component regulatory system</keyword>
<dbReference type="GO" id="GO:0000155">
    <property type="term" value="F:phosphorelay sensor kinase activity"/>
    <property type="evidence" value="ECO:0007669"/>
    <property type="project" value="InterPro"/>
</dbReference>
<evidence type="ECO:0000259" key="11">
    <source>
        <dbReference type="Pfam" id="PF13796"/>
    </source>
</evidence>
<dbReference type="GO" id="GO:0016020">
    <property type="term" value="C:membrane"/>
    <property type="evidence" value="ECO:0007669"/>
    <property type="project" value="InterPro"/>
</dbReference>
<feature type="transmembrane region" description="Helical" evidence="9">
    <location>
        <begin position="34"/>
        <end position="55"/>
    </location>
</feature>
<dbReference type="PANTHER" id="PTHR24421">
    <property type="entry name" value="NITRATE/NITRITE SENSOR PROTEIN NARX-RELATED"/>
    <property type="match status" value="1"/>
</dbReference>
<dbReference type="GO" id="GO:0046983">
    <property type="term" value="F:protein dimerization activity"/>
    <property type="evidence" value="ECO:0007669"/>
    <property type="project" value="InterPro"/>
</dbReference>
<dbReference type="SUPFAM" id="SSF55874">
    <property type="entry name" value="ATPase domain of HSP90 chaperone/DNA topoisomerase II/histidine kinase"/>
    <property type="match status" value="1"/>
</dbReference>
<evidence type="ECO:0000256" key="6">
    <source>
        <dbReference type="ARBA" id="ARBA00022777"/>
    </source>
</evidence>
<keyword evidence="13" id="KW-1185">Reference proteome</keyword>
<keyword evidence="3" id="KW-0597">Phosphoprotein</keyword>
<comment type="caution">
    <text evidence="12">The sequence shown here is derived from an EMBL/GenBank/DDBJ whole genome shotgun (WGS) entry which is preliminary data.</text>
</comment>
<feature type="domain" description="Signal transduction histidine kinase subgroup 3 dimerisation and phosphoacceptor" evidence="10">
    <location>
        <begin position="250"/>
        <end position="314"/>
    </location>
</feature>
<comment type="catalytic activity">
    <reaction evidence="1">
        <text>ATP + protein L-histidine = ADP + protein N-phospho-L-histidine.</text>
        <dbReference type="EC" id="2.7.13.3"/>
    </reaction>
</comment>
<accession>A0AA41Q6Y7</accession>
<dbReference type="Gene3D" id="1.20.5.1930">
    <property type="match status" value="1"/>
</dbReference>
<keyword evidence="9" id="KW-0812">Transmembrane</keyword>
<dbReference type="Pfam" id="PF13796">
    <property type="entry name" value="Sensor"/>
    <property type="match status" value="1"/>
</dbReference>
<evidence type="ECO:0000256" key="3">
    <source>
        <dbReference type="ARBA" id="ARBA00022553"/>
    </source>
</evidence>
<evidence type="ECO:0000256" key="9">
    <source>
        <dbReference type="SAM" id="Phobius"/>
    </source>
</evidence>
<dbReference type="InterPro" id="IPR050482">
    <property type="entry name" value="Sensor_HK_TwoCompSys"/>
</dbReference>
<evidence type="ECO:0000256" key="1">
    <source>
        <dbReference type="ARBA" id="ARBA00000085"/>
    </source>
</evidence>
<sequence length="448" mass="47843">MFETTVPAEASPVRAAASGSSGSASRFARFGRELAYLLLGLPYAVVTFVALSVALSVGFGMLALFVGLPILVESLVMARAFARGERSRVEAVTGRPLPPHHYMAPAQSRKPQEWLSALLDPQSWRDVAHVMIAFPLRIVGFCIALTWTLGGLGELLYVTWSWSIPRDDGTTGLLDLMFDVDSIAADNLFHTGIGVLLLATAMPVVRLLARIQTATSRALLSNEKAALLARTEQLAAGRRSAVAAEAQTLRRLERDLHDGPQQRLVRLTMDLEAMGRRLDADEPDRARPLVDEMIAQTREALDELRALSRGIAPPILADRGLGPALAAAAARCPVPVTLATDLPEGQRFAAAVENTAYFVATEALTNVAKHAAATRCTVTVRMDPLTLHLEIRDDGHGGAHLGKGHGLVGLSDRLAAVEGRMNLSSPAGGPTVVAAEIPLRGLGDDELH</sequence>
<dbReference type="AlphaFoldDB" id="A0AA41Q6Y7"/>
<gene>
    <name evidence="12" type="ORF">LZ495_36760</name>
</gene>
<evidence type="ECO:0000256" key="4">
    <source>
        <dbReference type="ARBA" id="ARBA00022679"/>
    </source>
</evidence>
<evidence type="ECO:0000313" key="12">
    <source>
        <dbReference type="EMBL" id="MCF2532735.1"/>
    </source>
</evidence>
<evidence type="ECO:0000256" key="5">
    <source>
        <dbReference type="ARBA" id="ARBA00022741"/>
    </source>
</evidence>
<dbReference type="GO" id="GO:0005524">
    <property type="term" value="F:ATP binding"/>
    <property type="evidence" value="ECO:0007669"/>
    <property type="project" value="UniProtKB-KW"/>
</dbReference>
<dbReference type="InterPro" id="IPR025828">
    <property type="entry name" value="Put_sensor_dom"/>
</dbReference>
<evidence type="ECO:0000256" key="8">
    <source>
        <dbReference type="ARBA" id="ARBA00023012"/>
    </source>
</evidence>
<evidence type="ECO:0000256" key="7">
    <source>
        <dbReference type="ARBA" id="ARBA00022840"/>
    </source>
</evidence>
<dbReference type="Pfam" id="PF07730">
    <property type="entry name" value="HisKA_3"/>
    <property type="match status" value="1"/>
</dbReference>
<dbReference type="Gene3D" id="3.30.565.10">
    <property type="entry name" value="Histidine kinase-like ATPase, C-terminal domain"/>
    <property type="match status" value="1"/>
</dbReference>
<proteinExistence type="predicted"/>
<keyword evidence="5" id="KW-0547">Nucleotide-binding</keyword>
<reference evidence="12" key="1">
    <citation type="submission" date="2022-01" db="EMBL/GenBank/DDBJ databases">
        <title>Genome-Based Taxonomic Classification of the Phylum Actinobacteria.</title>
        <authorList>
            <person name="Gao Y."/>
        </authorList>
    </citation>
    <scope>NUCLEOTIDE SEQUENCE</scope>
    <source>
        <strain evidence="12">KLBMP 8922</strain>
    </source>
</reference>
<feature type="transmembrane region" description="Helical" evidence="9">
    <location>
        <begin position="188"/>
        <end position="209"/>
    </location>
</feature>
<feature type="transmembrane region" description="Helical" evidence="9">
    <location>
        <begin position="61"/>
        <end position="82"/>
    </location>
</feature>
<dbReference type="PANTHER" id="PTHR24421:SF10">
    <property type="entry name" value="NITRATE_NITRITE SENSOR PROTEIN NARQ"/>
    <property type="match status" value="1"/>
</dbReference>
<dbReference type="Proteomes" id="UP001165378">
    <property type="component" value="Unassembled WGS sequence"/>
</dbReference>
<keyword evidence="9" id="KW-1133">Transmembrane helix</keyword>
<dbReference type="EMBL" id="JAKFHA010000038">
    <property type="protein sequence ID" value="MCF2532735.1"/>
    <property type="molecule type" value="Genomic_DNA"/>
</dbReference>